<keyword evidence="1" id="KW-1185">Reference proteome</keyword>
<proteinExistence type="predicted"/>
<dbReference type="GeneID" id="100907256"/>
<dbReference type="AlphaFoldDB" id="A0AAJ6QMA7"/>
<protein>
    <submittedName>
        <fullName evidence="2">Uncharacterized protein LOC100907256</fullName>
    </submittedName>
</protein>
<dbReference type="Proteomes" id="UP000694867">
    <property type="component" value="Unplaced"/>
</dbReference>
<accession>A0AAJ6QMA7</accession>
<dbReference type="RefSeq" id="XP_003737468.1">
    <property type="nucleotide sequence ID" value="XM_003737420.1"/>
</dbReference>
<reference evidence="2" key="1">
    <citation type="submission" date="2025-08" db="UniProtKB">
        <authorList>
            <consortium name="RefSeq"/>
        </authorList>
    </citation>
    <scope>IDENTIFICATION</scope>
</reference>
<evidence type="ECO:0000313" key="1">
    <source>
        <dbReference type="Proteomes" id="UP000694867"/>
    </source>
</evidence>
<dbReference type="KEGG" id="goe:100907256"/>
<sequence length="285" mass="31523">MSVVANFYFGARIHAPKVSMLLRILNCFLASSLGASGQITLSTPRTTVPPSLSLSALTAVTGPPVTLPKPKAENSPPPQLAPMTPDVTSSFNSTFFIEDLLHQLREELQANATINTILTPFEIEASDDDVADTNLSATVFRGYFTGFDSPVRKDRCSHKVVDNNVTLQCLITFLNLKSIAYATVKGEERALVIVTTSVEDVIFLMELEGPLDRMMRLYQFKSVLDPTVKSQIVEGSVRAKWLNEFKSQVGQNIGIQLMRILYRDFRQVINIVLSRMSPQKPEKAG</sequence>
<evidence type="ECO:0000313" key="2">
    <source>
        <dbReference type="RefSeq" id="XP_003737468.1"/>
    </source>
</evidence>
<gene>
    <name evidence="2" type="primary">LOC100907256</name>
</gene>
<organism evidence="1 2">
    <name type="scientific">Galendromus occidentalis</name>
    <name type="common">western predatory mite</name>
    <dbReference type="NCBI Taxonomy" id="34638"/>
    <lineage>
        <taxon>Eukaryota</taxon>
        <taxon>Metazoa</taxon>
        <taxon>Ecdysozoa</taxon>
        <taxon>Arthropoda</taxon>
        <taxon>Chelicerata</taxon>
        <taxon>Arachnida</taxon>
        <taxon>Acari</taxon>
        <taxon>Parasitiformes</taxon>
        <taxon>Mesostigmata</taxon>
        <taxon>Gamasina</taxon>
        <taxon>Phytoseioidea</taxon>
        <taxon>Phytoseiidae</taxon>
        <taxon>Typhlodrominae</taxon>
        <taxon>Galendromus</taxon>
    </lineage>
</organism>
<name>A0AAJ6QMA7_9ACAR</name>